<gene>
    <name evidence="1" type="ORF">IBG24_15440</name>
</gene>
<dbReference type="RefSeq" id="WP_223111353.1">
    <property type="nucleotide sequence ID" value="NZ_JACTVM010000008.1"/>
</dbReference>
<name>A0A8I0K3J7_9ACTN</name>
<accession>A0A8I0K3J7</accession>
<dbReference type="EMBL" id="JACTVM010000008">
    <property type="protein sequence ID" value="MBC9227710.1"/>
    <property type="molecule type" value="Genomic_DNA"/>
</dbReference>
<evidence type="ECO:0000313" key="2">
    <source>
        <dbReference type="Proteomes" id="UP000620591"/>
    </source>
</evidence>
<sequence length="96" mass="9995">NGNAYHRTSPKNPERFACWANGKKGTESFPTLTTFRNATGQDPQSTLTEGAAITDGLGRLIASLATVPRALPAKIAQATGQATGVKKIGGFSKPLP</sequence>
<comment type="caution">
    <text evidence="1">The sequence shown here is derived from an EMBL/GenBank/DDBJ whole genome shotgun (WGS) entry which is preliminary data.</text>
</comment>
<reference evidence="1" key="1">
    <citation type="submission" date="2020-09" db="EMBL/GenBank/DDBJ databases">
        <title>Novel species in genus Aeromicrobium.</title>
        <authorList>
            <person name="Zhang G."/>
        </authorList>
    </citation>
    <scope>NUCLEOTIDE SEQUENCE</scope>
    <source>
        <strain evidence="1">Zg-636</strain>
    </source>
</reference>
<organism evidence="1 2">
    <name type="scientific">Aeromicrobium senzhongii</name>
    <dbReference type="NCBI Taxonomy" id="2663859"/>
    <lineage>
        <taxon>Bacteria</taxon>
        <taxon>Bacillati</taxon>
        <taxon>Actinomycetota</taxon>
        <taxon>Actinomycetes</taxon>
        <taxon>Propionibacteriales</taxon>
        <taxon>Nocardioidaceae</taxon>
        <taxon>Aeromicrobium</taxon>
    </lineage>
</organism>
<dbReference type="Proteomes" id="UP000620591">
    <property type="component" value="Unassembled WGS sequence"/>
</dbReference>
<dbReference type="AlphaFoldDB" id="A0A8I0K3J7"/>
<evidence type="ECO:0000313" key="1">
    <source>
        <dbReference type="EMBL" id="MBC9227710.1"/>
    </source>
</evidence>
<protein>
    <submittedName>
        <fullName evidence="1">Right-handed parallel beta-helix repeat-containing protein</fullName>
    </submittedName>
</protein>
<proteinExistence type="predicted"/>
<feature type="non-terminal residue" evidence="1">
    <location>
        <position position="1"/>
    </location>
</feature>